<dbReference type="CDD" id="cd11065">
    <property type="entry name" value="CYP64-like"/>
    <property type="match status" value="1"/>
</dbReference>
<comment type="pathway">
    <text evidence="2">Secondary metabolite biosynthesis.</text>
</comment>
<dbReference type="PROSITE" id="PS00086">
    <property type="entry name" value="CYTOCHROME_P450"/>
    <property type="match status" value="1"/>
</dbReference>
<dbReference type="OrthoDB" id="2789670at2759"/>
<gene>
    <name evidence="12" type="ORF">BXZ70DRAFT_145963</name>
</gene>
<evidence type="ECO:0000256" key="2">
    <source>
        <dbReference type="ARBA" id="ARBA00005179"/>
    </source>
</evidence>
<dbReference type="PRINTS" id="PR00463">
    <property type="entry name" value="EP450I"/>
</dbReference>
<dbReference type="GO" id="GO:0004497">
    <property type="term" value="F:monooxygenase activity"/>
    <property type="evidence" value="ECO:0007669"/>
    <property type="project" value="UniProtKB-KW"/>
</dbReference>
<keyword evidence="8 10" id="KW-0503">Monooxygenase</keyword>
<keyword evidence="11" id="KW-0472">Membrane</keyword>
<dbReference type="EMBL" id="JAEVFJ010000014">
    <property type="protein sequence ID" value="KAH8101012.1"/>
    <property type="molecule type" value="Genomic_DNA"/>
</dbReference>
<dbReference type="GO" id="GO:0016705">
    <property type="term" value="F:oxidoreductase activity, acting on paired donors, with incorporation or reduction of molecular oxygen"/>
    <property type="evidence" value="ECO:0007669"/>
    <property type="project" value="InterPro"/>
</dbReference>
<keyword evidence="13" id="KW-1185">Reference proteome</keyword>
<keyword evidence="4 9" id="KW-0349">Heme</keyword>
<evidence type="ECO:0000256" key="9">
    <source>
        <dbReference type="PIRSR" id="PIRSR602401-1"/>
    </source>
</evidence>
<evidence type="ECO:0000256" key="5">
    <source>
        <dbReference type="ARBA" id="ARBA00022723"/>
    </source>
</evidence>
<dbReference type="InterPro" id="IPR001128">
    <property type="entry name" value="Cyt_P450"/>
</dbReference>
<evidence type="ECO:0000256" key="3">
    <source>
        <dbReference type="ARBA" id="ARBA00010617"/>
    </source>
</evidence>
<keyword evidence="5 9" id="KW-0479">Metal-binding</keyword>
<evidence type="ECO:0000313" key="13">
    <source>
        <dbReference type="Proteomes" id="UP000813824"/>
    </source>
</evidence>
<dbReference type="InterPro" id="IPR036396">
    <property type="entry name" value="Cyt_P450_sf"/>
</dbReference>
<dbReference type="PRINTS" id="PR00385">
    <property type="entry name" value="P450"/>
</dbReference>
<feature type="transmembrane region" description="Helical" evidence="11">
    <location>
        <begin position="12"/>
        <end position="30"/>
    </location>
</feature>
<dbReference type="AlphaFoldDB" id="A0A8K0UP72"/>
<organism evidence="12 13">
    <name type="scientific">Cristinia sonorae</name>
    <dbReference type="NCBI Taxonomy" id="1940300"/>
    <lineage>
        <taxon>Eukaryota</taxon>
        <taxon>Fungi</taxon>
        <taxon>Dikarya</taxon>
        <taxon>Basidiomycota</taxon>
        <taxon>Agaricomycotina</taxon>
        <taxon>Agaricomycetes</taxon>
        <taxon>Agaricomycetidae</taxon>
        <taxon>Agaricales</taxon>
        <taxon>Pleurotineae</taxon>
        <taxon>Stephanosporaceae</taxon>
        <taxon>Cristinia</taxon>
    </lineage>
</organism>
<feature type="binding site" description="axial binding residue" evidence="9">
    <location>
        <position position="449"/>
    </location>
    <ligand>
        <name>heme</name>
        <dbReference type="ChEBI" id="CHEBI:30413"/>
    </ligand>
    <ligandPart>
        <name>Fe</name>
        <dbReference type="ChEBI" id="CHEBI:18248"/>
    </ligandPart>
</feature>
<protein>
    <submittedName>
        <fullName evidence="12">Cytochrome P450</fullName>
    </submittedName>
</protein>
<keyword evidence="6 10" id="KW-0560">Oxidoreductase</keyword>
<comment type="cofactor">
    <cofactor evidence="1 9">
        <name>heme</name>
        <dbReference type="ChEBI" id="CHEBI:30413"/>
    </cofactor>
</comment>
<reference evidence="12" key="1">
    <citation type="journal article" date="2021" name="New Phytol.">
        <title>Evolutionary innovations through gain and loss of genes in the ectomycorrhizal Boletales.</title>
        <authorList>
            <person name="Wu G."/>
            <person name="Miyauchi S."/>
            <person name="Morin E."/>
            <person name="Kuo A."/>
            <person name="Drula E."/>
            <person name="Varga T."/>
            <person name="Kohler A."/>
            <person name="Feng B."/>
            <person name="Cao Y."/>
            <person name="Lipzen A."/>
            <person name="Daum C."/>
            <person name="Hundley H."/>
            <person name="Pangilinan J."/>
            <person name="Johnson J."/>
            <person name="Barry K."/>
            <person name="LaButti K."/>
            <person name="Ng V."/>
            <person name="Ahrendt S."/>
            <person name="Min B."/>
            <person name="Choi I.G."/>
            <person name="Park H."/>
            <person name="Plett J.M."/>
            <person name="Magnuson J."/>
            <person name="Spatafora J.W."/>
            <person name="Nagy L.G."/>
            <person name="Henrissat B."/>
            <person name="Grigoriev I.V."/>
            <person name="Yang Z.L."/>
            <person name="Xu J."/>
            <person name="Martin F.M."/>
        </authorList>
    </citation>
    <scope>NUCLEOTIDE SEQUENCE</scope>
    <source>
        <strain evidence="12">KKN 215</strain>
    </source>
</reference>
<evidence type="ECO:0000256" key="4">
    <source>
        <dbReference type="ARBA" id="ARBA00022617"/>
    </source>
</evidence>
<comment type="similarity">
    <text evidence="3 10">Belongs to the cytochrome P450 family.</text>
</comment>
<sequence>MSQLFSDTYTTVAVLSTTALIAGLGFSYLTRDKSYNPKRLPLPPGPKPLPLVGNVLDMPQDKPWLKFNEMGHKYGDIVGLNLFGQPMLVLNSAEVAIDLLEKRSTIYSDKLNQVMLTQLMGFDWALTVMPYGDWWRKNRKRFHQFFNVDATQKYKPLQLQSARTLLKRLQTRPQEFLDHVRYNLAATIVKVTYGFDLQEKNDPFAKLVEDALYGFSKAAIWGAFWVDPLPILKYVPAWFPGAGFQKFAIKYRALANEMKTKPFDAVQTALNNGTAQQCVVADMIDQLPDGPNRAEELDIARNSASMAYGAGADTTTSAAQTFFLAMLKYPEVQKKAQEELARVVGPNRLPEFDDRPNLPYLEAVMKETLRWQMVTPVVVHVTSEADEYKGMYIPKNSVLIINCWAILHNPVEWPEPEVFNPERFLKDGKINPDVRDPEFGAFGFGRRICPGRHMAQNSLYSIMSHVLHTYNITPSLDENGKPVEVKPEMTTGVISNPVAFPCEIKIRSPTAAALIAEANY</sequence>
<dbReference type="SUPFAM" id="SSF48264">
    <property type="entry name" value="Cytochrome P450"/>
    <property type="match status" value="1"/>
</dbReference>
<keyword evidence="7 9" id="KW-0408">Iron</keyword>
<dbReference type="Proteomes" id="UP000813824">
    <property type="component" value="Unassembled WGS sequence"/>
</dbReference>
<dbReference type="GO" id="GO:0020037">
    <property type="term" value="F:heme binding"/>
    <property type="evidence" value="ECO:0007669"/>
    <property type="project" value="InterPro"/>
</dbReference>
<dbReference type="GO" id="GO:0005506">
    <property type="term" value="F:iron ion binding"/>
    <property type="evidence" value="ECO:0007669"/>
    <property type="project" value="InterPro"/>
</dbReference>
<evidence type="ECO:0000256" key="11">
    <source>
        <dbReference type="SAM" id="Phobius"/>
    </source>
</evidence>
<dbReference type="Pfam" id="PF00067">
    <property type="entry name" value="p450"/>
    <property type="match status" value="1"/>
</dbReference>
<comment type="caution">
    <text evidence="12">The sequence shown here is derived from an EMBL/GenBank/DDBJ whole genome shotgun (WGS) entry which is preliminary data.</text>
</comment>
<evidence type="ECO:0000313" key="12">
    <source>
        <dbReference type="EMBL" id="KAH8101012.1"/>
    </source>
</evidence>
<keyword evidence="11" id="KW-0812">Transmembrane</keyword>
<dbReference type="Gene3D" id="1.10.630.10">
    <property type="entry name" value="Cytochrome P450"/>
    <property type="match status" value="1"/>
</dbReference>
<dbReference type="PANTHER" id="PTHR46300">
    <property type="entry name" value="P450, PUTATIVE (EUROFUNG)-RELATED-RELATED"/>
    <property type="match status" value="1"/>
</dbReference>
<dbReference type="PANTHER" id="PTHR46300:SF7">
    <property type="entry name" value="P450, PUTATIVE (EUROFUNG)-RELATED"/>
    <property type="match status" value="1"/>
</dbReference>
<evidence type="ECO:0000256" key="10">
    <source>
        <dbReference type="RuleBase" id="RU000461"/>
    </source>
</evidence>
<name>A0A8K0UP72_9AGAR</name>
<dbReference type="InterPro" id="IPR017972">
    <property type="entry name" value="Cyt_P450_CS"/>
</dbReference>
<evidence type="ECO:0000256" key="1">
    <source>
        <dbReference type="ARBA" id="ARBA00001971"/>
    </source>
</evidence>
<dbReference type="InterPro" id="IPR002401">
    <property type="entry name" value="Cyt_P450_E_grp-I"/>
</dbReference>
<proteinExistence type="inferred from homology"/>
<evidence type="ECO:0000256" key="6">
    <source>
        <dbReference type="ARBA" id="ARBA00023002"/>
    </source>
</evidence>
<keyword evidence="11" id="KW-1133">Transmembrane helix</keyword>
<evidence type="ECO:0000256" key="8">
    <source>
        <dbReference type="ARBA" id="ARBA00023033"/>
    </source>
</evidence>
<accession>A0A8K0UP72</accession>
<dbReference type="InterPro" id="IPR050364">
    <property type="entry name" value="Cytochrome_P450_fung"/>
</dbReference>
<evidence type="ECO:0000256" key="7">
    <source>
        <dbReference type="ARBA" id="ARBA00023004"/>
    </source>
</evidence>